<dbReference type="InterPro" id="IPR000727">
    <property type="entry name" value="T_SNARE_dom"/>
</dbReference>
<evidence type="ECO:0000259" key="11">
    <source>
        <dbReference type="PROSITE" id="PS50192"/>
    </source>
</evidence>
<evidence type="ECO:0000256" key="5">
    <source>
        <dbReference type="ARBA" id="ARBA00022927"/>
    </source>
</evidence>
<dbReference type="PROSITE" id="PS50192">
    <property type="entry name" value="T_SNARE"/>
    <property type="match status" value="1"/>
</dbReference>
<evidence type="ECO:0000256" key="7">
    <source>
        <dbReference type="ARBA" id="ARBA00023034"/>
    </source>
</evidence>
<dbReference type="GO" id="GO:0006886">
    <property type="term" value="P:intracellular protein transport"/>
    <property type="evidence" value="ECO:0007669"/>
    <property type="project" value="InterPro"/>
</dbReference>
<dbReference type="GO" id="GO:0000149">
    <property type="term" value="F:SNARE binding"/>
    <property type="evidence" value="ECO:0007669"/>
    <property type="project" value="TreeGrafter"/>
</dbReference>
<comment type="subcellular location">
    <subcellularLocation>
        <location evidence="1">Golgi apparatus membrane</location>
        <topology evidence="1">Single-pass type IV membrane protein</topology>
    </subcellularLocation>
</comment>
<dbReference type="AlphaFoldDB" id="A0A812M8Z6"/>
<dbReference type="PROSITE" id="PS00914">
    <property type="entry name" value="SYNTAXIN"/>
    <property type="match status" value="1"/>
</dbReference>
<evidence type="ECO:0000256" key="1">
    <source>
        <dbReference type="ARBA" id="ARBA00004409"/>
    </source>
</evidence>
<dbReference type="OrthoDB" id="10251371at2759"/>
<keyword evidence="8" id="KW-0175">Coiled coil</keyword>
<dbReference type="Gene3D" id="1.20.5.110">
    <property type="match status" value="1"/>
</dbReference>
<accession>A0A812M8Z6</accession>
<evidence type="ECO:0000256" key="3">
    <source>
        <dbReference type="ARBA" id="ARBA00022448"/>
    </source>
</evidence>
<feature type="transmembrane region" description="Helical" evidence="10">
    <location>
        <begin position="286"/>
        <end position="302"/>
    </location>
</feature>
<dbReference type="CDD" id="cd15845">
    <property type="entry name" value="SNARE_syntaxin16"/>
    <property type="match status" value="1"/>
</dbReference>
<sequence>MKATTGRAPITRNLTPLFTRHRDRRAARKLGGLHGTGHGDVDRLLDVEGGRKQVSLEMAPLPPQWVEAAEQARDDIKTIKDKLVQLEKAQSKRLIRVFSDDKTPDREVERISNEVSNLVKRCEGSIHQVKTRGTALASEKDRELRQNMQRNLATQLQQLSQHFRQSQKDYLSDIRNRQKGGMLDDGAAKGTMPDADVGFTDGQLQDLQDMEQSATTRNEEISKIAASVTDLHTIFKELAVLVIDQGSILDRIDYNIEQVVHQSAEANKQLRKAEESQKSNRAMNCIYFLVIVNLVLIVLLILKARH</sequence>
<comment type="caution">
    <text evidence="12">The sequence shown here is derived from an EMBL/GenBank/DDBJ whole genome shotgun (WGS) entry which is preliminary data.</text>
</comment>
<protein>
    <submittedName>
        <fullName evidence="12">SYP42 protein</fullName>
    </submittedName>
</protein>
<gene>
    <name evidence="12" type="primary">SYP42</name>
    <name evidence="12" type="ORF">SNAT2548_LOCUS13503</name>
</gene>
<keyword evidence="5" id="KW-0653">Protein transport</keyword>
<evidence type="ECO:0000256" key="2">
    <source>
        <dbReference type="ARBA" id="ARBA00009063"/>
    </source>
</evidence>
<dbReference type="InterPro" id="IPR010989">
    <property type="entry name" value="SNARE"/>
</dbReference>
<dbReference type="GO" id="GO:0005484">
    <property type="term" value="F:SNAP receptor activity"/>
    <property type="evidence" value="ECO:0007669"/>
    <property type="project" value="InterPro"/>
</dbReference>
<dbReference type="GO" id="GO:0006906">
    <property type="term" value="P:vesicle fusion"/>
    <property type="evidence" value="ECO:0007669"/>
    <property type="project" value="TreeGrafter"/>
</dbReference>
<evidence type="ECO:0000256" key="4">
    <source>
        <dbReference type="ARBA" id="ARBA00022692"/>
    </source>
</evidence>
<dbReference type="SMART" id="SM00397">
    <property type="entry name" value="t_SNARE"/>
    <property type="match status" value="1"/>
</dbReference>
<dbReference type="EMBL" id="CAJNDS010001424">
    <property type="protein sequence ID" value="CAE7259141.1"/>
    <property type="molecule type" value="Genomic_DNA"/>
</dbReference>
<feature type="domain" description="T-SNARE coiled-coil homology" evidence="11">
    <location>
        <begin position="211"/>
        <end position="273"/>
    </location>
</feature>
<keyword evidence="6 10" id="KW-1133">Transmembrane helix</keyword>
<comment type="similarity">
    <text evidence="2">Belongs to the syntaxin family.</text>
</comment>
<evidence type="ECO:0000256" key="10">
    <source>
        <dbReference type="SAM" id="Phobius"/>
    </source>
</evidence>
<keyword evidence="13" id="KW-1185">Reference proteome</keyword>
<proteinExistence type="inferred from homology"/>
<evidence type="ECO:0000313" key="12">
    <source>
        <dbReference type="EMBL" id="CAE7259141.1"/>
    </source>
</evidence>
<dbReference type="InterPro" id="IPR006012">
    <property type="entry name" value="Syntaxin/epimorphin_CS"/>
</dbReference>
<keyword evidence="3" id="KW-0813">Transport</keyword>
<dbReference type="Pfam" id="PF05739">
    <property type="entry name" value="SNARE"/>
    <property type="match status" value="1"/>
</dbReference>
<keyword evidence="4 10" id="KW-0812">Transmembrane</keyword>
<keyword evidence="9 10" id="KW-0472">Membrane</keyword>
<dbReference type="InterPro" id="IPR045242">
    <property type="entry name" value="Syntaxin"/>
</dbReference>
<dbReference type="PANTHER" id="PTHR19957:SF83">
    <property type="entry name" value="SYNTAXIN-16"/>
    <property type="match status" value="1"/>
</dbReference>
<evidence type="ECO:0000256" key="6">
    <source>
        <dbReference type="ARBA" id="ARBA00022989"/>
    </source>
</evidence>
<dbReference type="Proteomes" id="UP000604046">
    <property type="component" value="Unassembled WGS sequence"/>
</dbReference>
<dbReference type="GO" id="GO:0000139">
    <property type="term" value="C:Golgi membrane"/>
    <property type="evidence" value="ECO:0007669"/>
    <property type="project" value="UniProtKB-SubCell"/>
</dbReference>
<dbReference type="PANTHER" id="PTHR19957">
    <property type="entry name" value="SYNTAXIN"/>
    <property type="match status" value="1"/>
</dbReference>
<organism evidence="12 13">
    <name type="scientific">Symbiodinium natans</name>
    <dbReference type="NCBI Taxonomy" id="878477"/>
    <lineage>
        <taxon>Eukaryota</taxon>
        <taxon>Sar</taxon>
        <taxon>Alveolata</taxon>
        <taxon>Dinophyceae</taxon>
        <taxon>Suessiales</taxon>
        <taxon>Symbiodiniaceae</taxon>
        <taxon>Symbiodinium</taxon>
    </lineage>
</organism>
<name>A0A812M8Z6_9DINO</name>
<evidence type="ECO:0000256" key="9">
    <source>
        <dbReference type="ARBA" id="ARBA00023136"/>
    </source>
</evidence>
<dbReference type="GO" id="GO:0048278">
    <property type="term" value="P:vesicle docking"/>
    <property type="evidence" value="ECO:0007669"/>
    <property type="project" value="TreeGrafter"/>
</dbReference>
<evidence type="ECO:0000313" key="13">
    <source>
        <dbReference type="Proteomes" id="UP000604046"/>
    </source>
</evidence>
<dbReference type="SUPFAM" id="SSF47661">
    <property type="entry name" value="t-snare proteins"/>
    <property type="match status" value="1"/>
</dbReference>
<dbReference type="Gene3D" id="1.20.58.70">
    <property type="match status" value="1"/>
</dbReference>
<keyword evidence="7" id="KW-0333">Golgi apparatus</keyword>
<reference evidence="12" key="1">
    <citation type="submission" date="2021-02" db="EMBL/GenBank/DDBJ databases">
        <authorList>
            <person name="Dougan E. K."/>
            <person name="Rhodes N."/>
            <person name="Thang M."/>
            <person name="Chan C."/>
        </authorList>
    </citation>
    <scope>NUCLEOTIDE SEQUENCE</scope>
</reference>
<dbReference type="GO" id="GO:0031201">
    <property type="term" value="C:SNARE complex"/>
    <property type="evidence" value="ECO:0007669"/>
    <property type="project" value="TreeGrafter"/>
</dbReference>
<evidence type="ECO:0000256" key="8">
    <source>
        <dbReference type="ARBA" id="ARBA00023054"/>
    </source>
</evidence>